<accession>A0A0K8SIW2</accession>
<protein>
    <submittedName>
        <fullName evidence="3">Uncharacterized protein</fullName>
    </submittedName>
</protein>
<dbReference type="Pfam" id="PF03283">
    <property type="entry name" value="PAE"/>
    <property type="match status" value="1"/>
</dbReference>
<feature type="non-terminal residue" evidence="3">
    <location>
        <position position="121"/>
    </location>
</feature>
<sequence>MMKSTLPIVWRWRCIVLIATAGVFVRGQDAGSNLVATLPNSDLISKLVKLLENGSSSNAELRKIYLTGNATCNDGTPAGYYMRKSPESQRWIVFLEGGWYCYDEHSCASRWSRMQHLMSSK</sequence>
<dbReference type="PANTHER" id="PTHR21562:SF122">
    <property type="entry name" value="PALMITOLEOYL-PROTEIN CARBOXYLESTERASE NOTUM"/>
    <property type="match status" value="1"/>
</dbReference>
<name>A0A0K8SIW2_LYGHE</name>
<dbReference type="GO" id="GO:0016787">
    <property type="term" value="F:hydrolase activity"/>
    <property type="evidence" value="ECO:0007669"/>
    <property type="project" value="InterPro"/>
</dbReference>
<evidence type="ECO:0000256" key="2">
    <source>
        <dbReference type="SAM" id="SignalP"/>
    </source>
</evidence>
<feature type="signal peptide" evidence="2">
    <location>
        <begin position="1"/>
        <end position="27"/>
    </location>
</feature>
<dbReference type="PANTHER" id="PTHR21562">
    <property type="entry name" value="NOTUM-RELATED"/>
    <property type="match status" value="1"/>
</dbReference>
<dbReference type="InterPro" id="IPR004963">
    <property type="entry name" value="PAE/NOTUM"/>
</dbReference>
<evidence type="ECO:0000256" key="1">
    <source>
        <dbReference type="ARBA" id="ARBA00010213"/>
    </source>
</evidence>
<comment type="similarity">
    <text evidence="1">Belongs to the pectinacetylesterase family. Notum subfamily.</text>
</comment>
<reference evidence="3" key="1">
    <citation type="submission" date="2014-09" db="EMBL/GenBank/DDBJ databases">
        <authorList>
            <person name="Magalhaes I.L.F."/>
            <person name="Oliveira U."/>
            <person name="Santos F.R."/>
            <person name="Vidigal T.H.D.A."/>
            <person name="Brescovit A.D."/>
            <person name="Santos A.J."/>
        </authorList>
    </citation>
    <scope>NUCLEOTIDE SEQUENCE</scope>
</reference>
<keyword evidence="2" id="KW-0732">Signal</keyword>
<proteinExistence type="inferred from homology"/>
<feature type="chain" id="PRO_5005519347" evidence="2">
    <location>
        <begin position="28"/>
        <end position="121"/>
    </location>
</feature>
<organism evidence="3">
    <name type="scientific">Lygus hesperus</name>
    <name type="common">Western plant bug</name>
    <dbReference type="NCBI Taxonomy" id="30085"/>
    <lineage>
        <taxon>Eukaryota</taxon>
        <taxon>Metazoa</taxon>
        <taxon>Ecdysozoa</taxon>
        <taxon>Arthropoda</taxon>
        <taxon>Hexapoda</taxon>
        <taxon>Insecta</taxon>
        <taxon>Pterygota</taxon>
        <taxon>Neoptera</taxon>
        <taxon>Paraneoptera</taxon>
        <taxon>Hemiptera</taxon>
        <taxon>Heteroptera</taxon>
        <taxon>Panheteroptera</taxon>
        <taxon>Cimicomorpha</taxon>
        <taxon>Miridae</taxon>
        <taxon>Mirini</taxon>
        <taxon>Lygus</taxon>
    </lineage>
</organism>
<dbReference type="AlphaFoldDB" id="A0A0K8SIW2"/>
<evidence type="ECO:0000313" key="3">
    <source>
        <dbReference type="EMBL" id="JAG52735.1"/>
    </source>
</evidence>
<dbReference type="EMBL" id="GBRD01013091">
    <property type="protein sequence ID" value="JAG52735.1"/>
    <property type="molecule type" value="Transcribed_RNA"/>
</dbReference>